<dbReference type="PROSITE" id="PS00061">
    <property type="entry name" value="ADH_SHORT"/>
    <property type="match status" value="1"/>
</dbReference>
<dbReference type="OrthoDB" id="9793345at2"/>
<dbReference type="PRINTS" id="PR00081">
    <property type="entry name" value="GDHRDH"/>
</dbReference>
<dbReference type="EMBL" id="PDOF01000001">
    <property type="protein sequence ID" value="PYZ98532.1"/>
    <property type="molecule type" value="Genomic_DNA"/>
</dbReference>
<proteinExistence type="inferred from homology"/>
<dbReference type="InterPro" id="IPR002347">
    <property type="entry name" value="SDR_fam"/>
</dbReference>
<comment type="similarity">
    <text evidence="1 3">Belongs to the short-chain dehydrogenases/reductases (SDR) family.</text>
</comment>
<evidence type="ECO:0000256" key="3">
    <source>
        <dbReference type="RuleBase" id="RU000363"/>
    </source>
</evidence>
<dbReference type="Pfam" id="PF00106">
    <property type="entry name" value="adh_short"/>
    <property type="match status" value="1"/>
</dbReference>
<dbReference type="PRINTS" id="PR00080">
    <property type="entry name" value="SDRFAMILY"/>
</dbReference>
<dbReference type="AlphaFoldDB" id="A0A2W0HN71"/>
<evidence type="ECO:0000313" key="4">
    <source>
        <dbReference type="EMBL" id="PYZ98532.1"/>
    </source>
</evidence>
<name>A0A2W0HN71_9BACI</name>
<comment type="caution">
    <text evidence="4">The sequence shown here is derived from an EMBL/GenBank/DDBJ whole genome shotgun (WGS) entry which is preliminary data.</text>
</comment>
<protein>
    <submittedName>
        <fullName evidence="4">Oxidoreductase</fullName>
    </submittedName>
</protein>
<evidence type="ECO:0000313" key="5">
    <source>
        <dbReference type="Proteomes" id="UP000248066"/>
    </source>
</evidence>
<accession>A0A2W0HN71</accession>
<dbReference type="Proteomes" id="UP000248066">
    <property type="component" value="Unassembled WGS sequence"/>
</dbReference>
<dbReference type="PANTHER" id="PTHR44196">
    <property type="entry name" value="DEHYDROGENASE/REDUCTASE SDR FAMILY MEMBER 7B"/>
    <property type="match status" value="1"/>
</dbReference>
<keyword evidence="2" id="KW-0560">Oxidoreductase</keyword>
<dbReference type="PANTHER" id="PTHR44196:SF1">
    <property type="entry name" value="DEHYDROGENASE_REDUCTASE SDR FAMILY MEMBER 7B"/>
    <property type="match status" value="1"/>
</dbReference>
<evidence type="ECO:0000256" key="2">
    <source>
        <dbReference type="ARBA" id="ARBA00023002"/>
    </source>
</evidence>
<reference evidence="4 5" key="1">
    <citation type="submission" date="2017-10" db="EMBL/GenBank/DDBJ databases">
        <title>Bacillus sp. nov., a halophilic bacterium isolated from a Yangshapao Lake.</title>
        <authorList>
            <person name="Wang H."/>
        </authorList>
    </citation>
    <scope>NUCLEOTIDE SEQUENCE [LARGE SCALE GENOMIC DNA]</scope>
    <source>
        <strain evidence="4 5">YSP-3</strain>
    </source>
</reference>
<dbReference type="Gene3D" id="3.40.50.720">
    <property type="entry name" value="NAD(P)-binding Rossmann-like Domain"/>
    <property type="match status" value="1"/>
</dbReference>
<dbReference type="InterPro" id="IPR020904">
    <property type="entry name" value="Sc_DH/Rdtase_CS"/>
</dbReference>
<organism evidence="4 5">
    <name type="scientific">Alteribacter lacisalsi</name>
    <dbReference type="NCBI Taxonomy" id="2045244"/>
    <lineage>
        <taxon>Bacteria</taxon>
        <taxon>Bacillati</taxon>
        <taxon>Bacillota</taxon>
        <taxon>Bacilli</taxon>
        <taxon>Bacillales</taxon>
        <taxon>Bacillaceae</taxon>
        <taxon>Alteribacter</taxon>
    </lineage>
</organism>
<dbReference type="RefSeq" id="WP_110518496.1">
    <property type="nucleotide sequence ID" value="NZ_PDOF01000001.1"/>
</dbReference>
<gene>
    <name evidence="4" type="ORF">CR205_08080</name>
</gene>
<dbReference type="SUPFAM" id="SSF51735">
    <property type="entry name" value="NAD(P)-binding Rossmann-fold domains"/>
    <property type="match status" value="1"/>
</dbReference>
<dbReference type="GO" id="GO:0016491">
    <property type="term" value="F:oxidoreductase activity"/>
    <property type="evidence" value="ECO:0007669"/>
    <property type="project" value="UniProtKB-KW"/>
</dbReference>
<sequence>MKPWNQRIVAITGASGGLGFEMARETARKGGLPVMLARSLDKLTEGAALIERETGIKPLVFELDVSDDEAVFRTFNNIFSKAGPVDVLINNAGFGIFDDFEHAKLQDIKDMFEVNVYGLFSCTQAVLPGMRERGSGHIIHVASQAGKLATPKSGGYSATKHAVLAFANSLRMELEGTGIRVSTVNPGPVKTNFFARADASGDYEKSVEKYMLDAEMVASRTIDLIDKPKRELNLPRWMNIGSKIYQFFPGLMEKAAGSQFRKK</sequence>
<keyword evidence="5" id="KW-1185">Reference proteome</keyword>
<dbReference type="PIRSF" id="PIRSF000126">
    <property type="entry name" value="11-beta-HSD1"/>
    <property type="match status" value="1"/>
</dbReference>
<dbReference type="InterPro" id="IPR036291">
    <property type="entry name" value="NAD(P)-bd_dom_sf"/>
</dbReference>
<dbReference type="GO" id="GO:0016020">
    <property type="term" value="C:membrane"/>
    <property type="evidence" value="ECO:0007669"/>
    <property type="project" value="TreeGrafter"/>
</dbReference>
<evidence type="ECO:0000256" key="1">
    <source>
        <dbReference type="ARBA" id="ARBA00006484"/>
    </source>
</evidence>